<dbReference type="STRING" id="1503961.SAMN05421736_12057"/>
<dbReference type="AlphaFoldDB" id="A0A1H3UDB5"/>
<feature type="compositionally biased region" description="Polar residues" evidence="1">
    <location>
        <begin position="44"/>
        <end position="53"/>
    </location>
</feature>
<dbReference type="Proteomes" id="UP000198935">
    <property type="component" value="Unassembled WGS sequence"/>
</dbReference>
<proteinExistence type="predicted"/>
<name>A0A1H3UDB5_9BACI</name>
<dbReference type="EMBL" id="FNPI01000020">
    <property type="protein sequence ID" value="SDZ60277.1"/>
    <property type="molecule type" value="Genomic_DNA"/>
</dbReference>
<evidence type="ECO:0000313" key="3">
    <source>
        <dbReference type="Proteomes" id="UP000198935"/>
    </source>
</evidence>
<evidence type="ECO:0000256" key="1">
    <source>
        <dbReference type="SAM" id="MobiDB-lite"/>
    </source>
</evidence>
<sequence>MKKNKHRPDSDVIPVEKYRNEIIPEDFPEGPYRSPYEPPLGKSTPWQDGQQAISGFAYENKNLHQHLPRQYPETHPTHDDKNKNKDNPF</sequence>
<evidence type="ECO:0000313" key="2">
    <source>
        <dbReference type="EMBL" id="SDZ60277.1"/>
    </source>
</evidence>
<feature type="region of interest" description="Disordered" evidence="1">
    <location>
        <begin position="1"/>
        <end position="89"/>
    </location>
</feature>
<reference evidence="3" key="1">
    <citation type="submission" date="2016-10" db="EMBL/GenBank/DDBJ databases">
        <authorList>
            <person name="Varghese N."/>
            <person name="Submissions S."/>
        </authorList>
    </citation>
    <scope>NUCLEOTIDE SEQUENCE [LARGE SCALE GENOMIC DNA]</scope>
    <source>
        <strain evidence="3">SP</strain>
    </source>
</reference>
<accession>A0A1H3UDB5</accession>
<protein>
    <recommendedName>
        <fullName evidence="4">Cytosolic protein</fullName>
    </recommendedName>
</protein>
<organism evidence="2 3">
    <name type="scientific">Evansella caseinilytica</name>
    <dbReference type="NCBI Taxonomy" id="1503961"/>
    <lineage>
        <taxon>Bacteria</taxon>
        <taxon>Bacillati</taxon>
        <taxon>Bacillota</taxon>
        <taxon>Bacilli</taxon>
        <taxon>Bacillales</taxon>
        <taxon>Bacillaceae</taxon>
        <taxon>Evansella</taxon>
    </lineage>
</organism>
<keyword evidence="3" id="KW-1185">Reference proteome</keyword>
<feature type="compositionally biased region" description="Basic and acidic residues" evidence="1">
    <location>
        <begin position="7"/>
        <end position="22"/>
    </location>
</feature>
<feature type="compositionally biased region" description="Basic and acidic residues" evidence="1">
    <location>
        <begin position="75"/>
        <end position="89"/>
    </location>
</feature>
<gene>
    <name evidence="2" type="ORF">SAMN05421736_12057</name>
</gene>
<evidence type="ECO:0008006" key="4">
    <source>
        <dbReference type="Google" id="ProtNLM"/>
    </source>
</evidence>
<dbReference type="OrthoDB" id="2376226at2"/>